<sequence>MFPERQVMLKGPLKMLSCSINSRAPAAEQLSPSLHGHSKVTTGPTSITETHFGRILALLCADPPCPNDLADAIFLEAWQPCLSMQGFPALWGVLMDDPRLGRRPVLTPRLLVIDRSAGWARSLQGLIRLGLSFAQQRSRAPSHLNGIARQIGMIETAGYMPIDPRMLESLLSEFARTVRLMHACRPPPTLLRASQ</sequence>
<dbReference type="RefSeq" id="WP_272848990.1">
    <property type="nucleotide sequence ID" value="NZ_CP067124.1"/>
</dbReference>
<dbReference type="EMBL" id="FODE01000008">
    <property type="protein sequence ID" value="SEN51966.1"/>
    <property type="molecule type" value="Genomic_DNA"/>
</dbReference>
<proteinExistence type="predicted"/>
<dbReference type="Proteomes" id="UP000199054">
    <property type="component" value="Unassembled WGS sequence"/>
</dbReference>
<dbReference type="AlphaFoldDB" id="A0A1H8H6U8"/>
<evidence type="ECO:0000313" key="2">
    <source>
        <dbReference type="Proteomes" id="UP000199054"/>
    </source>
</evidence>
<evidence type="ECO:0000313" key="1">
    <source>
        <dbReference type="EMBL" id="SEN51966.1"/>
    </source>
</evidence>
<dbReference type="Pfam" id="PF20339">
    <property type="entry name" value="DUF6634"/>
    <property type="match status" value="1"/>
</dbReference>
<protein>
    <submittedName>
        <fullName evidence="1">Uncharacterized protein</fullName>
    </submittedName>
</protein>
<name>A0A1H8H6U8_9RHOB</name>
<dbReference type="InterPro" id="IPR046574">
    <property type="entry name" value="DUF6634"/>
</dbReference>
<dbReference type="STRING" id="34002.SAMN04489859_1008147"/>
<keyword evidence="2" id="KW-1185">Reference proteome</keyword>
<accession>A0A1H8H6U8</accession>
<reference evidence="1 2" key="1">
    <citation type="submission" date="2016-10" db="EMBL/GenBank/DDBJ databases">
        <authorList>
            <person name="de Groot N.N."/>
        </authorList>
    </citation>
    <scope>NUCLEOTIDE SEQUENCE [LARGE SCALE GENOMIC DNA]</scope>
    <source>
        <strain evidence="1 2">DSM 8512</strain>
    </source>
</reference>
<gene>
    <name evidence="1" type="ORF">SAMN04489859_1008147</name>
</gene>
<organism evidence="1 2">
    <name type="scientific">Paracoccus alcaliphilus</name>
    <dbReference type="NCBI Taxonomy" id="34002"/>
    <lineage>
        <taxon>Bacteria</taxon>
        <taxon>Pseudomonadati</taxon>
        <taxon>Pseudomonadota</taxon>
        <taxon>Alphaproteobacteria</taxon>
        <taxon>Rhodobacterales</taxon>
        <taxon>Paracoccaceae</taxon>
        <taxon>Paracoccus</taxon>
    </lineage>
</organism>